<dbReference type="EMBL" id="JBHSEC010000001">
    <property type="protein sequence ID" value="MFC4408920.1"/>
    <property type="molecule type" value="Genomic_DNA"/>
</dbReference>
<evidence type="ECO:0000256" key="1">
    <source>
        <dbReference type="SAM" id="MobiDB-lite"/>
    </source>
</evidence>
<comment type="caution">
    <text evidence="2">The sequence shown here is derived from an EMBL/GenBank/DDBJ whole genome shotgun (WGS) entry which is preliminary data.</text>
</comment>
<protein>
    <submittedName>
        <fullName evidence="2">Uncharacterized protein</fullName>
    </submittedName>
</protein>
<accession>A0ABV8X4C6</accession>
<feature type="compositionally biased region" description="Basic and acidic residues" evidence="1">
    <location>
        <begin position="64"/>
        <end position="74"/>
    </location>
</feature>
<gene>
    <name evidence="2" type="ORF">ACFOZY_00580</name>
</gene>
<sequence>MGKFKTSNKNSKKTMNVRTHNPFEVYKHDEKTLSNENNPNDNLNEELSAEFDAKVKNKNNATNHKKDQQSNRKK</sequence>
<organism evidence="2 3">
    <name type="scientific">Chungangia koreensis</name>
    <dbReference type="NCBI Taxonomy" id="752657"/>
    <lineage>
        <taxon>Bacteria</taxon>
        <taxon>Bacillati</taxon>
        <taxon>Bacillota</taxon>
        <taxon>Bacilli</taxon>
        <taxon>Lactobacillales</taxon>
        <taxon>Chungangia</taxon>
    </lineage>
</organism>
<dbReference type="Proteomes" id="UP001595817">
    <property type="component" value="Unassembled WGS sequence"/>
</dbReference>
<feature type="region of interest" description="Disordered" evidence="1">
    <location>
        <begin position="55"/>
        <end position="74"/>
    </location>
</feature>
<reference evidence="3" key="1">
    <citation type="journal article" date="2019" name="Int. J. Syst. Evol. Microbiol.">
        <title>The Global Catalogue of Microorganisms (GCM) 10K type strain sequencing project: providing services to taxonomists for standard genome sequencing and annotation.</title>
        <authorList>
            <consortium name="The Broad Institute Genomics Platform"/>
            <consortium name="The Broad Institute Genome Sequencing Center for Infectious Disease"/>
            <person name="Wu L."/>
            <person name="Ma J."/>
        </authorList>
    </citation>
    <scope>NUCLEOTIDE SEQUENCE [LARGE SCALE GENOMIC DNA]</scope>
    <source>
        <strain evidence="3">CCUG 59778</strain>
    </source>
</reference>
<dbReference type="RefSeq" id="WP_378151128.1">
    <property type="nucleotide sequence ID" value="NZ_JBHSEC010000001.1"/>
</dbReference>
<name>A0ABV8X4C6_9LACT</name>
<proteinExistence type="predicted"/>
<feature type="region of interest" description="Disordered" evidence="1">
    <location>
        <begin position="1"/>
        <end position="44"/>
    </location>
</feature>
<keyword evidence="3" id="KW-1185">Reference proteome</keyword>
<evidence type="ECO:0000313" key="2">
    <source>
        <dbReference type="EMBL" id="MFC4408920.1"/>
    </source>
</evidence>
<evidence type="ECO:0000313" key="3">
    <source>
        <dbReference type="Proteomes" id="UP001595817"/>
    </source>
</evidence>